<evidence type="ECO:0000313" key="3">
    <source>
        <dbReference type="EMBL" id="WRT66796.1"/>
    </source>
</evidence>
<gene>
    <name evidence="3" type="ORF">IL334_003759</name>
</gene>
<protein>
    <recommendedName>
        <fullName evidence="2">DUF7726 domain-containing protein</fullName>
    </recommendedName>
</protein>
<dbReference type="Pfam" id="PF24852">
    <property type="entry name" value="DUF7726"/>
    <property type="match status" value="2"/>
</dbReference>
<accession>A0ABZ1CYT4</accession>
<dbReference type="PANTHER" id="PTHR42339">
    <property type="entry name" value="HISTONE H1"/>
    <property type="match status" value="1"/>
</dbReference>
<dbReference type="Proteomes" id="UP001329825">
    <property type="component" value="Chromosome 5"/>
</dbReference>
<dbReference type="RefSeq" id="XP_062791536.1">
    <property type="nucleotide sequence ID" value="XM_062935485.1"/>
</dbReference>
<dbReference type="PANTHER" id="PTHR42339:SF1">
    <property type="entry name" value="HISTONE H1"/>
    <property type="match status" value="1"/>
</dbReference>
<proteinExistence type="predicted"/>
<dbReference type="InterPro" id="IPR056143">
    <property type="entry name" value="DUF7726"/>
</dbReference>
<dbReference type="EMBL" id="CP141885">
    <property type="protein sequence ID" value="WRT66796.1"/>
    <property type="molecule type" value="Genomic_DNA"/>
</dbReference>
<evidence type="ECO:0000259" key="2">
    <source>
        <dbReference type="Pfam" id="PF24852"/>
    </source>
</evidence>
<feature type="compositionally biased region" description="Acidic residues" evidence="1">
    <location>
        <begin position="61"/>
        <end position="77"/>
    </location>
</feature>
<feature type="domain" description="DUF7726" evidence="2">
    <location>
        <begin position="194"/>
        <end position="273"/>
    </location>
</feature>
<reference evidence="3 4" key="1">
    <citation type="submission" date="2024-01" db="EMBL/GenBank/DDBJ databases">
        <title>Comparative genomics of Cryptococcus and Kwoniella reveals pathogenesis evolution and contrasting modes of karyotype evolution via chromosome fusion or intercentromeric recombination.</title>
        <authorList>
            <person name="Coelho M.A."/>
            <person name="David-Palma M."/>
            <person name="Shea T."/>
            <person name="Bowers K."/>
            <person name="McGinley-Smith S."/>
            <person name="Mohammad A.W."/>
            <person name="Gnirke A."/>
            <person name="Yurkov A.M."/>
            <person name="Nowrousian M."/>
            <person name="Sun S."/>
            <person name="Cuomo C.A."/>
            <person name="Heitman J."/>
        </authorList>
    </citation>
    <scope>NUCLEOTIDE SEQUENCE [LARGE SCALE GENOMIC DNA]</scope>
    <source>
        <strain evidence="3">CBS 11374</strain>
    </source>
</reference>
<organism evidence="3 4">
    <name type="scientific">Kwoniella shivajii</name>
    <dbReference type="NCBI Taxonomy" id="564305"/>
    <lineage>
        <taxon>Eukaryota</taxon>
        <taxon>Fungi</taxon>
        <taxon>Dikarya</taxon>
        <taxon>Basidiomycota</taxon>
        <taxon>Agaricomycotina</taxon>
        <taxon>Tremellomycetes</taxon>
        <taxon>Tremellales</taxon>
        <taxon>Cryptococcaceae</taxon>
        <taxon>Kwoniella</taxon>
    </lineage>
</organism>
<feature type="region of interest" description="Disordered" evidence="1">
    <location>
        <begin position="31"/>
        <end position="78"/>
    </location>
</feature>
<feature type="domain" description="DUF7726" evidence="2">
    <location>
        <begin position="82"/>
        <end position="152"/>
    </location>
</feature>
<dbReference type="GeneID" id="87955890"/>
<sequence length="325" mass="36763">MTPLLDHSILEPNQSRVESIISTADEFAKYARAHPKRSREDDEDENSNAGGTELFIPNNPWDEDSDVGDDSNSDDDPSLMVMQYNPNQIRSKIRAFINSGEMKVGEFQRAIDVSAHSYTNFMKTKGVMGGSGSDTYPCAHRFFVKRERKGLKIPRKTSKTVKTAKDGKGKDLKAVAEELDVSMITLDGEESLAVPVYDTCDDIRTKINAHLRKPGVTMAGFGRVINETYRKNDPESKPVHGIQNFLEKSGPRAGATSKTFYGSYVYFEKLRLKHNKKKSEKRLEMEDRYGYKGFETDYDNRQRFIIPTSMVACEDSYGTKHVVRV</sequence>
<name>A0ABZ1CYT4_9TREE</name>
<keyword evidence="4" id="KW-1185">Reference proteome</keyword>
<evidence type="ECO:0000256" key="1">
    <source>
        <dbReference type="SAM" id="MobiDB-lite"/>
    </source>
</evidence>
<evidence type="ECO:0000313" key="4">
    <source>
        <dbReference type="Proteomes" id="UP001329825"/>
    </source>
</evidence>